<reference evidence="11" key="4">
    <citation type="submission" date="2019-03" db="UniProtKB">
        <authorList>
            <consortium name="EnsemblPlants"/>
        </authorList>
    </citation>
    <scope>IDENTIFICATION</scope>
</reference>
<dbReference type="PANTHER" id="PTHR37984:SF5">
    <property type="entry name" value="PROTEIN NYNRIN-LIKE"/>
    <property type="match status" value="1"/>
</dbReference>
<reference evidence="12" key="1">
    <citation type="journal article" date="2014" name="Science">
        <title>Ancient hybridizations among the ancestral genomes of bread wheat.</title>
        <authorList>
            <consortium name="International Wheat Genome Sequencing Consortium,"/>
            <person name="Marcussen T."/>
            <person name="Sandve S.R."/>
            <person name="Heier L."/>
            <person name="Spannagl M."/>
            <person name="Pfeifer M."/>
            <person name="Jakobsen K.S."/>
            <person name="Wulff B.B."/>
            <person name="Steuernagel B."/>
            <person name="Mayer K.F."/>
            <person name="Olsen O.A."/>
        </authorList>
    </citation>
    <scope>NUCLEOTIDE SEQUENCE [LARGE SCALE GENOMIC DNA]</scope>
    <source>
        <strain evidence="12">cv. AL8/78</strain>
    </source>
</reference>
<sequence length="785" mass="91409">MPAKDLEEIKKQIKELLDKGYIRPSSSPWGSPVLLVEKKDGSLRMVVDYRGLNEVTIKIKYPLPMINDLFDRLQGAKVFSKIDLRSGYHQLKIREQDIPKTAFTTRYGLYEYTVMSFGLTNAPAYFMNLMNKVFMEFLDKFVVVFIDDILIFSKNEEEHEEHLRLVLEKLREHQLYAKFSKCEFWLKEVGFLGHVISGEGIAVDPAKVDTVTSWESPTTVGEIRSFLGLAGYYRRFIENFSRIAKPMTELLKKDTKFNWTEECEASFQELKKRLVTSPVLILPDQRKDYEVYCDASRRGLGAVLMQEGRVVSYASRQLKPHEKNYATHDLELAAVVHALKTWRHFLIGNHCEVYTDHKSLKYIFTQKELNLRQRRWLELIKDYDMRLHYHPANVVADALSRKSHISTIKIGKLPQELAEDLRELCLEIVPRGYLETLNIQSTLMDKIREAQKTDKEIEEIKEKMSKGKAKGFREDEHDTLWFEDRVYVPNDPEIRKLILQEAHDSPYSIHPGNTKMYLDLKNTFWWTGMKKDIAEFVAVCDVCQRVKAEHQKPAGLLQPLPIPEWKWDKIGMDFITGLPKTSSGYDSIWVVVDRLTKVAHFIPVKTTYTSAKLAKIYMTRIVCLHGVPRTIVSDRGTQFTSKFWKQLHETLGTRLEFSTTFHPQTDGQTERVNQILEDMLRACALDYGSSWDDNLPYAEFSYNNSYQTSLKMAPFEALYGRRCRTPLLWDEVGDRQLFGPDLIKESEQKVKLIRDRLKVAQSRQKSYADSKRKETVHEIGDKVYL</sequence>
<keyword evidence="8" id="KW-0175">Coiled coil</keyword>
<dbReference type="Proteomes" id="UP000015105">
    <property type="component" value="Chromosome 7D"/>
</dbReference>
<dbReference type="PANTHER" id="PTHR37984">
    <property type="entry name" value="PROTEIN CBG26694"/>
    <property type="match status" value="1"/>
</dbReference>
<dbReference type="InterPro" id="IPR041373">
    <property type="entry name" value="RT_RNaseH"/>
</dbReference>
<dbReference type="FunFam" id="3.30.420.10:FF:000032">
    <property type="entry name" value="Retrovirus-related Pol polyprotein from transposon 297-like Protein"/>
    <property type="match status" value="1"/>
</dbReference>
<dbReference type="GO" id="GO:0008233">
    <property type="term" value="F:peptidase activity"/>
    <property type="evidence" value="ECO:0007669"/>
    <property type="project" value="UniProtKB-KW"/>
</dbReference>
<evidence type="ECO:0000256" key="6">
    <source>
        <dbReference type="ARBA" id="ARBA00022801"/>
    </source>
</evidence>
<dbReference type="PROSITE" id="PS50994">
    <property type="entry name" value="INTEGRASE"/>
    <property type="match status" value="1"/>
</dbReference>
<keyword evidence="5" id="KW-0255">Endonuclease</keyword>
<dbReference type="CDD" id="cd09274">
    <property type="entry name" value="RNase_HI_RT_Ty3"/>
    <property type="match status" value="1"/>
</dbReference>
<dbReference type="GO" id="GO:0003964">
    <property type="term" value="F:RNA-directed DNA polymerase activity"/>
    <property type="evidence" value="ECO:0007669"/>
    <property type="project" value="UniProtKB-KW"/>
</dbReference>
<dbReference type="Pfam" id="PF00078">
    <property type="entry name" value="RVT_1"/>
    <property type="match status" value="1"/>
</dbReference>
<dbReference type="Pfam" id="PF17921">
    <property type="entry name" value="Integrase_H2C2"/>
    <property type="match status" value="1"/>
</dbReference>
<dbReference type="Gene3D" id="3.10.10.10">
    <property type="entry name" value="HIV Type 1 Reverse Transcriptase, subunit A, domain 1"/>
    <property type="match status" value="1"/>
</dbReference>
<evidence type="ECO:0000256" key="7">
    <source>
        <dbReference type="ARBA" id="ARBA00022918"/>
    </source>
</evidence>
<reference evidence="12" key="2">
    <citation type="journal article" date="2017" name="Nat. Plants">
        <title>The Aegilops tauschii genome reveals multiple impacts of transposons.</title>
        <authorList>
            <person name="Zhao G."/>
            <person name="Zou C."/>
            <person name="Li K."/>
            <person name="Wang K."/>
            <person name="Li T."/>
            <person name="Gao L."/>
            <person name="Zhang X."/>
            <person name="Wang H."/>
            <person name="Yang Z."/>
            <person name="Liu X."/>
            <person name="Jiang W."/>
            <person name="Mao L."/>
            <person name="Kong X."/>
            <person name="Jiao Y."/>
            <person name="Jia J."/>
        </authorList>
    </citation>
    <scope>NUCLEOTIDE SEQUENCE [LARGE SCALE GENOMIC DNA]</scope>
    <source>
        <strain evidence="12">cv. AL8/78</strain>
    </source>
</reference>
<dbReference type="Gene3D" id="3.30.70.270">
    <property type="match status" value="2"/>
</dbReference>
<dbReference type="InterPro" id="IPR000477">
    <property type="entry name" value="RT_dom"/>
</dbReference>
<dbReference type="InterPro" id="IPR043502">
    <property type="entry name" value="DNA/RNA_pol_sf"/>
</dbReference>
<keyword evidence="12" id="KW-1185">Reference proteome</keyword>
<evidence type="ECO:0000256" key="4">
    <source>
        <dbReference type="ARBA" id="ARBA00022722"/>
    </source>
</evidence>
<dbReference type="InterPro" id="IPR050951">
    <property type="entry name" value="Retrovirus_Pol_polyprotein"/>
</dbReference>
<keyword evidence="3" id="KW-0548">Nucleotidyltransferase</keyword>
<dbReference type="InterPro" id="IPR043128">
    <property type="entry name" value="Rev_trsase/Diguanyl_cyclase"/>
</dbReference>
<dbReference type="AlphaFoldDB" id="A0A453RPT5"/>
<evidence type="ECO:0000313" key="12">
    <source>
        <dbReference type="Proteomes" id="UP000015105"/>
    </source>
</evidence>
<keyword evidence="1" id="KW-0645">Protease</keyword>
<accession>A0A453RPT5</accession>
<protein>
    <submittedName>
        <fullName evidence="11">Uncharacterized protein</fullName>
    </submittedName>
</protein>
<dbReference type="EnsemblPlants" id="AET7Gv20654500.2">
    <property type="protein sequence ID" value="AET7Gv20654500.2"/>
    <property type="gene ID" value="AET7Gv20654500"/>
</dbReference>
<keyword evidence="4" id="KW-0540">Nuclease</keyword>
<name>A0A453RPT5_AEGTS</name>
<reference evidence="11" key="5">
    <citation type="journal article" date="2021" name="G3 (Bethesda)">
        <title>Aegilops tauschii genome assembly Aet v5.0 features greater sequence contiguity and improved annotation.</title>
        <authorList>
            <person name="Wang L."/>
            <person name="Zhu T."/>
            <person name="Rodriguez J.C."/>
            <person name="Deal K.R."/>
            <person name="Dubcovsky J."/>
            <person name="McGuire P.E."/>
            <person name="Lux T."/>
            <person name="Spannagl M."/>
            <person name="Mayer K.F.X."/>
            <person name="Baldrich P."/>
            <person name="Meyers B.C."/>
            <person name="Huo N."/>
            <person name="Gu Y.Q."/>
            <person name="Zhou H."/>
            <person name="Devos K.M."/>
            <person name="Bennetzen J.L."/>
            <person name="Unver T."/>
            <person name="Budak H."/>
            <person name="Gulick P.J."/>
            <person name="Galiba G."/>
            <person name="Kalapos B."/>
            <person name="Nelson D.R."/>
            <person name="Li P."/>
            <person name="You F.M."/>
            <person name="Luo M.C."/>
            <person name="Dvorak J."/>
        </authorList>
    </citation>
    <scope>NUCLEOTIDE SEQUENCE [LARGE SCALE GENOMIC DNA]</scope>
    <source>
        <strain evidence="11">cv. AL8/78</strain>
    </source>
</reference>
<feature type="domain" description="Reverse transcriptase" evidence="9">
    <location>
        <begin position="17"/>
        <end position="196"/>
    </location>
</feature>
<dbReference type="GO" id="GO:0003676">
    <property type="term" value="F:nucleic acid binding"/>
    <property type="evidence" value="ECO:0007669"/>
    <property type="project" value="InterPro"/>
</dbReference>
<evidence type="ECO:0000259" key="9">
    <source>
        <dbReference type="PROSITE" id="PS50878"/>
    </source>
</evidence>
<dbReference type="GO" id="GO:0006508">
    <property type="term" value="P:proteolysis"/>
    <property type="evidence" value="ECO:0007669"/>
    <property type="project" value="UniProtKB-KW"/>
</dbReference>
<keyword evidence="7" id="KW-0695">RNA-directed DNA polymerase</keyword>
<dbReference type="SUPFAM" id="SSF56672">
    <property type="entry name" value="DNA/RNA polymerases"/>
    <property type="match status" value="1"/>
</dbReference>
<evidence type="ECO:0000256" key="5">
    <source>
        <dbReference type="ARBA" id="ARBA00022759"/>
    </source>
</evidence>
<dbReference type="InterPro" id="IPR041588">
    <property type="entry name" value="Integrase_H2C2"/>
</dbReference>
<evidence type="ECO:0000256" key="3">
    <source>
        <dbReference type="ARBA" id="ARBA00022695"/>
    </source>
</evidence>
<dbReference type="InterPro" id="IPR036397">
    <property type="entry name" value="RNaseH_sf"/>
</dbReference>
<dbReference type="GO" id="GO:0015074">
    <property type="term" value="P:DNA integration"/>
    <property type="evidence" value="ECO:0007669"/>
    <property type="project" value="InterPro"/>
</dbReference>
<dbReference type="CDD" id="cd01647">
    <property type="entry name" value="RT_LTR"/>
    <property type="match status" value="1"/>
</dbReference>
<dbReference type="FunFam" id="3.30.70.270:FF:000020">
    <property type="entry name" value="Transposon Tf2-6 polyprotein-like Protein"/>
    <property type="match status" value="1"/>
</dbReference>
<organism evidence="11 12">
    <name type="scientific">Aegilops tauschii subsp. strangulata</name>
    <name type="common">Goatgrass</name>
    <dbReference type="NCBI Taxonomy" id="200361"/>
    <lineage>
        <taxon>Eukaryota</taxon>
        <taxon>Viridiplantae</taxon>
        <taxon>Streptophyta</taxon>
        <taxon>Embryophyta</taxon>
        <taxon>Tracheophyta</taxon>
        <taxon>Spermatophyta</taxon>
        <taxon>Magnoliopsida</taxon>
        <taxon>Liliopsida</taxon>
        <taxon>Poales</taxon>
        <taxon>Poaceae</taxon>
        <taxon>BOP clade</taxon>
        <taxon>Pooideae</taxon>
        <taxon>Triticodae</taxon>
        <taxon>Triticeae</taxon>
        <taxon>Triticinae</taxon>
        <taxon>Aegilops</taxon>
    </lineage>
</organism>
<evidence type="ECO:0000256" key="2">
    <source>
        <dbReference type="ARBA" id="ARBA00022679"/>
    </source>
</evidence>
<dbReference type="Gene3D" id="1.10.340.70">
    <property type="match status" value="1"/>
</dbReference>
<keyword evidence="2" id="KW-0808">Transferase</keyword>
<keyword evidence="6" id="KW-0378">Hydrolase</keyword>
<dbReference type="PROSITE" id="PS50878">
    <property type="entry name" value="RT_POL"/>
    <property type="match status" value="1"/>
</dbReference>
<evidence type="ECO:0000313" key="11">
    <source>
        <dbReference type="EnsemblPlants" id="AET7Gv20654500.2"/>
    </source>
</evidence>
<dbReference type="InterPro" id="IPR012337">
    <property type="entry name" value="RNaseH-like_sf"/>
</dbReference>
<dbReference type="InterPro" id="IPR001584">
    <property type="entry name" value="Integrase_cat-core"/>
</dbReference>
<dbReference type="GO" id="GO:0004519">
    <property type="term" value="F:endonuclease activity"/>
    <property type="evidence" value="ECO:0007669"/>
    <property type="project" value="UniProtKB-KW"/>
</dbReference>
<dbReference type="FunFam" id="3.10.10.10:FF:000007">
    <property type="entry name" value="Retrovirus-related Pol polyprotein from transposon 17.6-like Protein"/>
    <property type="match status" value="1"/>
</dbReference>
<dbReference type="Gene3D" id="3.30.420.10">
    <property type="entry name" value="Ribonuclease H-like superfamily/Ribonuclease H"/>
    <property type="match status" value="1"/>
</dbReference>
<dbReference type="Gramene" id="AET7Gv20654500.2">
    <property type="protein sequence ID" value="AET7Gv20654500.2"/>
    <property type="gene ID" value="AET7Gv20654500"/>
</dbReference>
<evidence type="ECO:0000256" key="1">
    <source>
        <dbReference type="ARBA" id="ARBA00022670"/>
    </source>
</evidence>
<reference evidence="11" key="3">
    <citation type="journal article" date="2017" name="Nature">
        <title>Genome sequence of the progenitor of the wheat D genome Aegilops tauschii.</title>
        <authorList>
            <person name="Luo M.C."/>
            <person name="Gu Y.Q."/>
            <person name="Puiu D."/>
            <person name="Wang H."/>
            <person name="Twardziok S.O."/>
            <person name="Deal K.R."/>
            <person name="Huo N."/>
            <person name="Zhu T."/>
            <person name="Wang L."/>
            <person name="Wang Y."/>
            <person name="McGuire P.E."/>
            <person name="Liu S."/>
            <person name="Long H."/>
            <person name="Ramasamy R.K."/>
            <person name="Rodriguez J.C."/>
            <person name="Van S.L."/>
            <person name="Yuan L."/>
            <person name="Wang Z."/>
            <person name="Xia Z."/>
            <person name="Xiao L."/>
            <person name="Anderson O.D."/>
            <person name="Ouyang S."/>
            <person name="Liang Y."/>
            <person name="Zimin A.V."/>
            <person name="Pertea G."/>
            <person name="Qi P."/>
            <person name="Bennetzen J.L."/>
            <person name="Dai X."/>
            <person name="Dawson M.W."/>
            <person name="Muller H.G."/>
            <person name="Kugler K."/>
            <person name="Rivarola-Duarte L."/>
            <person name="Spannagl M."/>
            <person name="Mayer K.F.X."/>
            <person name="Lu F.H."/>
            <person name="Bevan M.W."/>
            <person name="Leroy P."/>
            <person name="Li P."/>
            <person name="You F.M."/>
            <person name="Sun Q."/>
            <person name="Liu Z."/>
            <person name="Lyons E."/>
            <person name="Wicker T."/>
            <person name="Salzberg S.L."/>
            <person name="Devos K.M."/>
            <person name="Dvorak J."/>
        </authorList>
    </citation>
    <scope>NUCLEOTIDE SEQUENCE [LARGE SCALE GENOMIC DNA]</scope>
    <source>
        <strain evidence="11">cv. AL8/78</strain>
    </source>
</reference>
<feature type="coiled-coil region" evidence="8">
    <location>
        <begin position="443"/>
        <end position="470"/>
    </location>
</feature>
<evidence type="ECO:0000256" key="8">
    <source>
        <dbReference type="SAM" id="Coils"/>
    </source>
</evidence>
<proteinExistence type="predicted"/>
<feature type="domain" description="Integrase catalytic" evidence="10">
    <location>
        <begin position="557"/>
        <end position="722"/>
    </location>
</feature>
<dbReference type="SUPFAM" id="SSF53098">
    <property type="entry name" value="Ribonuclease H-like"/>
    <property type="match status" value="1"/>
</dbReference>
<dbReference type="Pfam" id="PF17917">
    <property type="entry name" value="RT_RNaseH"/>
    <property type="match status" value="1"/>
</dbReference>
<evidence type="ECO:0000259" key="10">
    <source>
        <dbReference type="PROSITE" id="PS50994"/>
    </source>
</evidence>